<keyword evidence="1" id="KW-0732">Signal</keyword>
<comment type="caution">
    <text evidence="2">The sequence shown here is derived from an EMBL/GenBank/DDBJ whole genome shotgun (WGS) entry which is preliminary data.</text>
</comment>
<dbReference type="EMBL" id="SNYC01000003">
    <property type="protein sequence ID" value="TDQ12062.1"/>
    <property type="molecule type" value="Genomic_DNA"/>
</dbReference>
<dbReference type="AlphaFoldDB" id="A0A4R6T0U4"/>
<sequence>MMSVKNYLLLALLSLSILTACKKDEEEVILAPNVKMAVGVTAFTGQVATMVVLKAENQLGNSYDQEWTLNGEVKSNTSIFEFTPPKSGTYVIKYKATNSAGSFTHEYTVTVGVPEVPVTANSNMYVTKFFEFGPAAGQFMNEAGWGAQTSAETIVGKKATTGVSLGSFGGFAVYGFDHTVINQADKEDIIVYGNAFANFSEPGVVWVMQDENGNGKPDDTWYELAGSEFGKPGYVRDYAVTYTRPTPPVLSVSWKDNKGNTGVVKQSFHKLVHYPLWIPENEFTRTGTLLPSTGIKGSVSAAFEYGYADNNKAGSDKVDIANAIDKDGKKVTLKGIDFIKIQTGIMADLTILGELSTEVVGIADLSLVK</sequence>
<reference evidence="2 3" key="1">
    <citation type="submission" date="2019-03" db="EMBL/GenBank/DDBJ databases">
        <title>Genomic Encyclopedia of Archaeal and Bacterial Type Strains, Phase II (KMG-II): from individual species to whole genera.</title>
        <authorList>
            <person name="Goeker M."/>
        </authorList>
    </citation>
    <scope>NUCLEOTIDE SEQUENCE [LARGE SCALE GENOMIC DNA]</scope>
    <source>
        <strain evidence="2 3">DSM 19035</strain>
    </source>
</reference>
<organism evidence="2 3">
    <name type="scientific">Pedobacter metabolipauper</name>
    <dbReference type="NCBI Taxonomy" id="425513"/>
    <lineage>
        <taxon>Bacteria</taxon>
        <taxon>Pseudomonadati</taxon>
        <taxon>Bacteroidota</taxon>
        <taxon>Sphingobacteriia</taxon>
        <taxon>Sphingobacteriales</taxon>
        <taxon>Sphingobacteriaceae</taxon>
        <taxon>Pedobacter</taxon>
    </lineage>
</organism>
<dbReference type="InterPro" id="IPR035986">
    <property type="entry name" value="PKD_dom_sf"/>
</dbReference>
<feature type="chain" id="PRO_5020572854" description="Cell surface protein" evidence="1">
    <location>
        <begin position="23"/>
        <end position="369"/>
    </location>
</feature>
<dbReference type="PROSITE" id="PS51257">
    <property type="entry name" value="PROKAR_LIPOPROTEIN"/>
    <property type="match status" value="1"/>
</dbReference>
<evidence type="ECO:0000313" key="2">
    <source>
        <dbReference type="EMBL" id="TDQ12062.1"/>
    </source>
</evidence>
<gene>
    <name evidence="2" type="ORF">ATK78_1193</name>
</gene>
<dbReference type="RefSeq" id="WP_243732454.1">
    <property type="nucleotide sequence ID" value="NZ_SNYC01000003.1"/>
</dbReference>
<accession>A0A4R6T0U4</accession>
<name>A0A4R6T0U4_9SPHI</name>
<dbReference type="Proteomes" id="UP000295620">
    <property type="component" value="Unassembled WGS sequence"/>
</dbReference>
<feature type="signal peptide" evidence="1">
    <location>
        <begin position="1"/>
        <end position="22"/>
    </location>
</feature>
<evidence type="ECO:0000313" key="3">
    <source>
        <dbReference type="Proteomes" id="UP000295620"/>
    </source>
</evidence>
<dbReference type="SUPFAM" id="SSF49299">
    <property type="entry name" value="PKD domain"/>
    <property type="match status" value="1"/>
</dbReference>
<protein>
    <recommendedName>
        <fullName evidence="4">Cell surface protein</fullName>
    </recommendedName>
</protein>
<evidence type="ECO:0000256" key="1">
    <source>
        <dbReference type="SAM" id="SignalP"/>
    </source>
</evidence>
<evidence type="ECO:0008006" key="4">
    <source>
        <dbReference type="Google" id="ProtNLM"/>
    </source>
</evidence>
<keyword evidence="3" id="KW-1185">Reference proteome</keyword>
<proteinExistence type="predicted"/>